<dbReference type="InterPro" id="IPR004547">
    <property type="entry name" value="Glucosamine6P_isomerase"/>
</dbReference>
<evidence type="ECO:0000313" key="3">
    <source>
        <dbReference type="EMBL" id="KMW24027.1"/>
    </source>
</evidence>
<dbReference type="Proteomes" id="UP000037392">
    <property type="component" value="Unassembled WGS sequence"/>
</dbReference>
<dbReference type="GO" id="GO:0005975">
    <property type="term" value="P:carbohydrate metabolic process"/>
    <property type="evidence" value="ECO:0007669"/>
    <property type="project" value="InterPro"/>
</dbReference>
<dbReference type="PANTHER" id="PTHR11280:SF6">
    <property type="entry name" value="GLUCOSAMINE-6-PHOSPHATE ISOMERASE NAGB"/>
    <property type="match status" value="1"/>
</dbReference>
<dbReference type="Pfam" id="PF01182">
    <property type="entry name" value="Glucosamine_iso"/>
    <property type="match status" value="1"/>
</dbReference>
<dbReference type="GO" id="GO:0042802">
    <property type="term" value="F:identical protein binding"/>
    <property type="evidence" value="ECO:0007669"/>
    <property type="project" value="TreeGrafter"/>
</dbReference>
<dbReference type="GO" id="GO:0019262">
    <property type="term" value="P:N-acetylneuraminate catabolic process"/>
    <property type="evidence" value="ECO:0007669"/>
    <property type="project" value="TreeGrafter"/>
</dbReference>
<comment type="caution">
    <text evidence="3">The sequence shown here is derived from an EMBL/GenBank/DDBJ whole genome shotgun (WGS) entry which is preliminary data.</text>
</comment>
<dbReference type="EMBL" id="ADLK01000002">
    <property type="protein sequence ID" value="KMW24027.1"/>
    <property type="molecule type" value="Genomic_DNA"/>
</dbReference>
<protein>
    <recommendedName>
        <fullName evidence="2">Glucosamine/galactosamine-6-phosphate isomerase domain-containing protein</fullName>
    </recommendedName>
</protein>
<dbReference type="PATRIC" id="fig|742734.4.peg.841"/>
<accession>A0A0J9CGB2</accession>
<evidence type="ECO:0000259" key="2">
    <source>
        <dbReference type="Pfam" id="PF01182"/>
    </source>
</evidence>
<organism evidence="3 4">
    <name type="scientific">[Clostridium] citroniae WAL-19142</name>
    <dbReference type="NCBI Taxonomy" id="742734"/>
    <lineage>
        <taxon>Bacteria</taxon>
        <taxon>Bacillati</taxon>
        <taxon>Bacillota</taxon>
        <taxon>Clostridia</taxon>
        <taxon>Lachnospirales</taxon>
        <taxon>Lachnospiraceae</taxon>
        <taxon>Enterocloster</taxon>
    </lineage>
</organism>
<dbReference type="GO" id="GO:0005737">
    <property type="term" value="C:cytoplasm"/>
    <property type="evidence" value="ECO:0007669"/>
    <property type="project" value="TreeGrafter"/>
</dbReference>
<dbReference type="AlphaFoldDB" id="A0A0J9CGB2"/>
<dbReference type="RefSeq" id="WP_048929221.1">
    <property type="nucleotide sequence ID" value="NZ_KQ235875.1"/>
</dbReference>
<dbReference type="InterPro" id="IPR006148">
    <property type="entry name" value="Glc/Gal-6P_isomerase"/>
</dbReference>
<dbReference type="GO" id="GO:0006046">
    <property type="term" value="P:N-acetylglucosamine catabolic process"/>
    <property type="evidence" value="ECO:0007669"/>
    <property type="project" value="TreeGrafter"/>
</dbReference>
<dbReference type="PANTHER" id="PTHR11280">
    <property type="entry name" value="GLUCOSAMINE-6-PHOSPHATE ISOMERASE"/>
    <property type="match status" value="1"/>
</dbReference>
<name>A0A0J9CGB2_9FIRM</name>
<dbReference type="GO" id="GO:0006043">
    <property type="term" value="P:glucosamine catabolic process"/>
    <property type="evidence" value="ECO:0007669"/>
    <property type="project" value="TreeGrafter"/>
</dbReference>
<sequence>MTMLKDYYTGRLHIMVFDTREAMGRKAGEQAARRIRDLLGDKEVVNVIFAAAPSQNETLKTLVNADGIDWTRVNAYHMDEYVGLDPGHPAGFCNYLKRMVFDLLPFRSINLINGNTDNPDAEALRYSRLLEKNPADICLLGVGENGHLAFNDPPVADFRDPVMAKVVKLEEKCREQQVHDGCFKELCQVPTHAVTVTIPGLMAAGSMVCSVPAATKAEAVRNMLDGQVSERCPASILTTHRDAVLYLDRESANYVL</sequence>
<evidence type="ECO:0000313" key="4">
    <source>
        <dbReference type="Proteomes" id="UP000037392"/>
    </source>
</evidence>
<gene>
    <name evidence="3" type="ORF">HMPREF9470_00792</name>
</gene>
<dbReference type="Gene3D" id="3.40.50.1360">
    <property type="match status" value="1"/>
</dbReference>
<dbReference type="SUPFAM" id="SSF100950">
    <property type="entry name" value="NagB/RpiA/CoA transferase-like"/>
    <property type="match status" value="1"/>
</dbReference>
<keyword evidence="1" id="KW-0119">Carbohydrate metabolism</keyword>
<feature type="domain" description="Glucosamine/galactosamine-6-phosphate isomerase" evidence="2">
    <location>
        <begin position="19"/>
        <end position="242"/>
    </location>
</feature>
<evidence type="ECO:0000256" key="1">
    <source>
        <dbReference type="ARBA" id="ARBA00023277"/>
    </source>
</evidence>
<reference evidence="3 4" key="1">
    <citation type="submission" date="2011-04" db="EMBL/GenBank/DDBJ databases">
        <title>The Genome Sequence of Clostridium citroniae WAL-19142.</title>
        <authorList>
            <consortium name="The Broad Institute Genome Sequencing Platform"/>
            <person name="Earl A."/>
            <person name="Ward D."/>
            <person name="Feldgarden M."/>
            <person name="Gevers D."/>
            <person name="Warren Y.A."/>
            <person name="Tyrrell K.L."/>
            <person name="Citron D.M."/>
            <person name="Goldstein E.J."/>
            <person name="Daigneault M."/>
            <person name="Allen-Vercoe E."/>
            <person name="Young S.K."/>
            <person name="Zeng Q."/>
            <person name="Gargeya S."/>
            <person name="Fitzgerald M."/>
            <person name="Haas B."/>
            <person name="Abouelleil A."/>
            <person name="Alvarado L."/>
            <person name="Arachchi H.M."/>
            <person name="Berlin A."/>
            <person name="Brown A."/>
            <person name="Chapman S.B."/>
            <person name="Chen Z."/>
            <person name="Dunbar C."/>
            <person name="Freedman E."/>
            <person name="Gearin G."/>
            <person name="Gellesch M."/>
            <person name="Goldberg J."/>
            <person name="Griggs A."/>
            <person name="Gujja S."/>
            <person name="Heilman E.R."/>
            <person name="Heiman D."/>
            <person name="Howarth C."/>
            <person name="Larson L."/>
            <person name="Lui A."/>
            <person name="MacDonald P.J."/>
            <person name="Mehta T."/>
            <person name="Montmayeur A."/>
            <person name="Murphy C."/>
            <person name="Neiman D."/>
            <person name="Pearson M."/>
            <person name="Priest M."/>
            <person name="Roberts A."/>
            <person name="Saif S."/>
            <person name="Shea T."/>
            <person name="Shenoy N."/>
            <person name="Sisk P."/>
            <person name="Stolte C."/>
            <person name="Sykes S."/>
            <person name="White J."/>
            <person name="Yandava C."/>
            <person name="Wortman J."/>
            <person name="Nusbaum C."/>
            <person name="Birren B."/>
        </authorList>
    </citation>
    <scope>NUCLEOTIDE SEQUENCE [LARGE SCALE GENOMIC DNA]</scope>
    <source>
        <strain evidence="3 4">WAL-19142</strain>
    </source>
</reference>
<dbReference type="GeneID" id="93166531"/>
<dbReference type="OrthoDB" id="9791139at2"/>
<proteinExistence type="predicted"/>
<dbReference type="InterPro" id="IPR037171">
    <property type="entry name" value="NagB/RpiA_transferase-like"/>
</dbReference>
<dbReference type="GO" id="GO:0004342">
    <property type="term" value="F:glucosamine-6-phosphate deaminase activity"/>
    <property type="evidence" value="ECO:0007669"/>
    <property type="project" value="InterPro"/>
</dbReference>
<dbReference type="CDD" id="cd01399">
    <property type="entry name" value="GlcN6P_deaminase"/>
    <property type="match status" value="1"/>
</dbReference>